<comment type="pathway">
    <text evidence="4 27">Amino-acid biosynthesis; L-threonine biosynthesis; L-threonine from L-aspartate: step 3/5.</text>
</comment>
<keyword evidence="19" id="KW-0520">NAD</keyword>
<keyword evidence="21" id="KW-0486">Methionine biosynthesis</keyword>
<evidence type="ECO:0000256" key="12">
    <source>
        <dbReference type="ARBA" id="ARBA00022697"/>
    </source>
</evidence>
<protein>
    <recommendedName>
        <fullName evidence="27">Bifunctional aspartokinase/homoserine dehydrogenase</fullName>
    </recommendedName>
    <domain>
        <recommendedName>
            <fullName evidence="27">Aspartokinase</fullName>
            <ecNumber evidence="27">2.7.2.4</ecNumber>
        </recommendedName>
    </domain>
    <domain>
        <recommendedName>
            <fullName evidence="27">Homoserine dehydrogenase</fullName>
            <ecNumber evidence="27">1.1.1.3</ecNumber>
        </recommendedName>
    </domain>
</protein>
<proteinExistence type="inferred from homology"/>
<keyword evidence="28" id="KW-0175">Coiled coil</keyword>
<keyword evidence="11 27" id="KW-0808">Transferase</keyword>
<dbReference type="NCBIfam" id="TIGR00657">
    <property type="entry name" value="asp_kinases"/>
    <property type="match status" value="1"/>
</dbReference>
<evidence type="ECO:0000256" key="15">
    <source>
        <dbReference type="ARBA" id="ARBA00022777"/>
    </source>
</evidence>
<name>A0ABZ0GKC9_9GAMM</name>
<dbReference type="GO" id="GO:0004412">
    <property type="term" value="F:homoserine dehydrogenase activity"/>
    <property type="evidence" value="ECO:0007669"/>
    <property type="project" value="UniProtKB-EC"/>
</dbReference>
<evidence type="ECO:0000256" key="28">
    <source>
        <dbReference type="SAM" id="Coils"/>
    </source>
</evidence>
<keyword evidence="33" id="KW-1185">Reference proteome</keyword>
<evidence type="ECO:0000256" key="25">
    <source>
        <dbReference type="ARBA" id="ARBA00048841"/>
    </source>
</evidence>
<evidence type="ECO:0000256" key="19">
    <source>
        <dbReference type="ARBA" id="ARBA00023027"/>
    </source>
</evidence>
<keyword evidence="10 27" id="KW-0028">Amino-acid biosynthesis</keyword>
<dbReference type="InterPro" id="IPR001341">
    <property type="entry name" value="Asp_kinase"/>
</dbReference>
<evidence type="ECO:0000259" key="30">
    <source>
        <dbReference type="Pfam" id="PF00742"/>
    </source>
</evidence>
<evidence type="ECO:0000256" key="4">
    <source>
        <dbReference type="ARBA" id="ARBA00005056"/>
    </source>
</evidence>
<dbReference type="InterPro" id="IPR001048">
    <property type="entry name" value="Asp/Glu/Uridylate_kinase"/>
</dbReference>
<evidence type="ECO:0000256" key="26">
    <source>
        <dbReference type="ARBA" id="ARBA00049031"/>
    </source>
</evidence>
<dbReference type="EC" id="2.7.2.4" evidence="27"/>
<dbReference type="Gene3D" id="3.40.50.720">
    <property type="entry name" value="NAD(P)-binding Rossmann-like Domain"/>
    <property type="match status" value="1"/>
</dbReference>
<keyword evidence="13" id="KW-0479">Metal-binding</keyword>
<dbReference type="SUPFAM" id="SSF51735">
    <property type="entry name" value="NAD(P)-binding Rossmann-fold domains"/>
    <property type="match status" value="1"/>
</dbReference>
<dbReference type="InterPro" id="IPR018042">
    <property type="entry name" value="Aspartate_kinase_CS"/>
</dbReference>
<evidence type="ECO:0000256" key="21">
    <source>
        <dbReference type="ARBA" id="ARBA00023167"/>
    </source>
</evidence>
<keyword evidence="12" id="KW-0791">Threonine biosynthesis</keyword>
<dbReference type="RefSeq" id="WP_348395019.1">
    <property type="nucleotide sequence ID" value="NZ_CP136600.1"/>
</dbReference>
<dbReference type="Gene3D" id="1.20.120.1320">
    <property type="entry name" value="Aspartokinase, catalytic domain"/>
    <property type="match status" value="1"/>
</dbReference>
<organism evidence="32 33">
    <name type="scientific">Thalassotalea fonticola</name>
    <dbReference type="NCBI Taxonomy" id="3065649"/>
    <lineage>
        <taxon>Bacteria</taxon>
        <taxon>Pseudomonadati</taxon>
        <taxon>Pseudomonadota</taxon>
        <taxon>Gammaproteobacteria</taxon>
        <taxon>Alteromonadales</taxon>
        <taxon>Colwelliaceae</taxon>
        <taxon>Thalassotalea</taxon>
    </lineage>
</organism>
<dbReference type="SUPFAM" id="SSF53633">
    <property type="entry name" value="Carbamate kinase-like"/>
    <property type="match status" value="1"/>
</dbReference>
<comment type="function">
    <text evidence="23">Bifunctional aspartate kinase and homoserine dehydrogenase that catalyzes the first and the third steps toward the synthesis of lysine, methionine and threonine from aspartate.</text>
</comment>
<evidence type="ECO:0000256" key="1">
    <source>
        <dbReference type="ARBA" id="ARBA00001920"/>
    </source>
</evidence>
<dbReference type="InterPro" id="IPR019811">
    <property type="entry name" value="HDH_CS"/>
</dbReference>
<comment type="catalytic activity">
    <reaction evidence="26">
        <text>L-homoserine + NAD(+) = L-aspartate 4-semialdehyde + NADH + H(+)</text>
        <dbReference type="Rhea" id="RHEA:15757"/>
        <dbReference type="ChEBI" id="CHEBI:15378"/>
        <dbReference type="ChEBI" id="CHEBI:57476"/>
        <dbReference type="ChEBI" id="CHEBI:57540"/>
        <dbReference type="ChEBI" id="CHEBI:57945"/>
        <dbReference type="ChEBI" id="CHEBI:537519"/>
        <dbReference type="EC" id="1.1.1.3"/>
    </reaction>
    <physiologicalReaction direction="right-to-left" evidence="26">
        <dbReference type="Rhea" id="RHEA:15759"/>
    </physiologicalReaction>
</comment>
<dbReference type="NCBIfam" id="NF007003">
    <property type="entry name" value="PRK09466.1"/>
    <property type="match status" value="1"/>
</dbReference>
<feature type="domain" description="Homoserine dehydrogenase catalytic" evidence="30">
    <location>
        <begin position="598"/>
        <end position="797"/>
    </location>
</feature>
<evidence type="ECO:0000313" key="32">
    <source>
        <dbReference type="EMBL" id="WOH36205.1"/>
    </source>
</evidence>
<evidence type="ECO:0000256" key="13">
    <source>
        <dbReference type="ARBA" id="ARBA00022723"/>
    </source>
</evidence>
<keyword evidence="15 27" id="KW-0418">Kinase</keyword>
<sequence length="816" mass="90017">MQQQVQNIEYSASLNPLKQVEVTTNVHKFGGSSLANAQCINRVVEIIKNNAKLNDFIVVSANGKTTDQLFSLLECVDDKDQFTVQLEQLKNDQAALINELLDSSQAAQLLQQLDKDITFIDVEFSNAFTSNRNDVLAFGELWSARLLATVLSHNVCQANAIDARNVFILDSTNNFQLNEQLSKQNINAEKLANHLNIFTGFIASDELGNSHTLGRNGSDYSATIAAHLLNAKNVTLWTDVNGVYSADPRIVNTARKLFRLENSVAKELGRLGNPILHANTLKPLTTHNIHLNVASSFEPQDSGTEIGAFGDIAKSEISVTHNNELIKIDSDEFDARILEQINTRFQPIYQCQNKTCFVISQQFADLALHYLQEQGIKFSIKNVSLIAVVGYQIANRGEIKARFKRALKHTDIAQFVGSSNGHSLLAFFEHESSVELINNVHSQVTKDSRNIGVVIAGLGNIGKRFLELLPAQLARVHALENVHLVGLATSKKALINTDGIEVNQALELFQKDGLAYNNQLLLEWLSHHPYDELVLVDITPSEQFSNLYQAFFEQGIHVISANKCAGSSSTATYNKLLSTQQSTGSQWLVNTTVGAGLPVNYAIKDLLNSGDTINEVAGIFSGTLSWLFSNFDGSLAFSELLQNALEQGFTEPDPRDDLSGLDVQRKLLILARLAGFELELEDIECQNLVPSSLINLSVDEFLTQANELDEYFADKLLEAKQQNGCLRYVARFSKTETGYRAKVGLEILANAHAFANLTPCDNIFLLTTNWYQDNPLIIQGPGAGRDVTAGGLHSDLVNLCRELAVKTKEVEIKGIN</sequence>
<keyword evidence="18 27" id="KW-0560">Oxidoreductase</keyword>
<evidence type="ECO:0000256" key="5">
    <source>
        <dbReference type="ARBA" id="ARBA00005062"/>
    </source>
</evidence>
<dbReference type="PROSITE" id="PS01042">
    <property type="entry name" value="HOMOSER_DHGENASE"/>
    <property type="match status" value="1"/>
</dbReference>
<comment type="catalytic activity">
    <reaction evidence="25">
        <text>L-homoserine + NADP(+) = L-aspartate 4-semialdehyde + NADPH + H(+)</text>
        <dbReference type="Rhea" id="RHEA:15761"/>
        <dbReference type="ChEBI" id="CHEBI:15378"/>
        <dbReference type="ChEBI" id="CHEBI:57476"/>
        <dbReference type="ChEBI" id="CHEBI:57783"/>
        <dbReference type="ChEBI" id="CHEBI:58349"/>
        <dbReference type="ChEBI" id="CHEBI:537519"/>
        <dbReference type="EC" id="1.1.1.3"/>
    </reaction>
    <physiologicalReaction direction="right-to-left" evidence="25">
        <dbReference type="Rhea" id="RHEA:15763"/>
    </physiologicalReaction>
</comment>
<evidence type="ECO:0000256" key="10">
    <source>
        <dbReference type="ARBA" id="ARBA00022605"/>
    </source>
</evidence>
<comment type="pathway">
    <text evidence="2 27">Amino-acid biosynthesis; L-lysine biosynthesis via DAP pathway; (S)-tetrahydrodipicolinate from L-aspartate: step 1/4.</text>
</comment>
<comment type="subunit">
    <text evidence="9 27">Homotetramer.</text>
</comment>
<comment type="pathway">
    <text evidence="5 27">Amino-acid biosynthesis; L-methionine biosynthesis via de novo pathway; L-homoserine from L-aspartate: step 3/3.</text>
</comment>
<evidence type="ECO:0000256" key="6">
    <source>
        <dbReference type="ARBA" id="ARBA00005139"/>
    </source>
</evidence>
<dbReference type="SUPFAM" id="SSF55347">
    <property type="entry name" value="Glyceraldehyde-3-phosphate dehydrogenase-like, C-terminal domain"/>
    <property type="match status" value="1"/>
</dbReference>
<evidence type="ECO:0000256" key="17">
    <source>
        <dbReference type="ARBA" id="ARBA00022857"/>
    </source>
</evidence>
<dbReference type="PANTHER" id="PTHR43070">
    <property type="match status" value="1"/>
</dbReference>
<evidence type="ECO:0000256" key="14">
    <source>
        <dbReference type="ARBA" id="ARBA00022741"/>
    </source>
</evidence>
<evidence type="ECO:0000256" key="18">
    <source>
        <dbReference type="ARBA" id="ARBA00023002"/>
    </source>
</evidence>
<feature type="coiled-coil region" evidence="28">
    <location>
        <begin position="79"/>
        <end position="106"/>
    </location>
</feature>
<evidence type="ECO:0000256" key="16">
    <source>
        <dbReference type="ARBA" id="ARBA00022840"/>
    </source>
</evidence>
<dbReference type="Gene3D" id="3.30.360.10">
    <property type="entry name" value="Dihydrodipicolinate Reductase, domain 2"/>
    <property type="match status" value="1"/>
</dbReference>
<gene>
    <name evidence="32" type="primary">metL</name>
    <name evidence="32" type="ORF">RI844_12575</name>
</gene>
<feature type="domain" description="Aspartate/glutamate/uridylate kinase" evidence="29">
    <location>
        <begin position="24"/>
        <end position="294"/>
    </location>
</feature>
<comment type="catalytic activity">
    <reaction evidence="24">
        <text>L-aspartate + ATP = 4-phospho-L-aspartate + ADP</text>
        <dbReference type="Rhea" id="RHEA:23776"/>
        <dbReference type="ChEBI" id="CHEBI:29991"/>
        <dbReference type="ChEBI" id="CHEBI:30616"/>
        <dbReference type="ChEBI" id="CHEBI:57535"/>
        <dbReference type="ChEBI" id="CHEBI:456216"/>
        <dbReference type="EC" id="2.7.2.4"/>
    </reaction>
    <physiologicalReaction direction="left-to-right" evidence="24">
        <dbReference type="Rhea" id="RHEA:23777"/>
    </physiologicalReaction>
</comment>
<comment type="similarity">
    <text evidence="7 27">In the C-terminal section; belongs to the homoserine dehydrogenase family.</text>
</comment>
<dbReference type="Pfam" id="PF03447">
    <property type="entry name" value="NAD_binding_3"/>
    <property type="match status" value="1"/>
</dbReference>
<dbReference type="InterPro" id="IPR036291">
    <property type="entry name" value="NAD(P)-bd_dom_sf"/>
</dbReference>
<comment type="pathway">
    <text evidence="3 27">Amino-acid biosynthesis; L-methionine biosynthesis via de novo pathway; L-homoserine from L-aspartate: step 1/3.</text>
</comment>
<accession>A0ABZ0GKC9</accession>
<comment type="cofactor">
    <cofactor evidence="1">
        <name>a metal cation</name>
        <dbReference type="ChEBI" id="CHEBI:25213"/>
    </cofactor>
</comment>
<evidence type="ECO:0000256" key="3">
    <source>
        <dbReference type="ARBA" id="ARBA00004986"/>
    </source>
</evidence>
<evidence type="ECO:0000256" key="2">
    <source>
        <dbReference type="ARBA" id="ARBA00004766"/>
    </source>
</evidence>
<dbReference type="InterPro" id="IPR042199">
    <property type="entry name" value="AsparK_Bifunc_asparK/hSer_DH"/>
</dbReference>
<dbReference type="InterPro" id="IPR036393">
    <property type="entry name" value="AceGlu_kinase-like_sf"/>
</dbReference>
<dbReference type="Pfam" id="PF00696">
    <property type="entry name" value="AA_kinase"/>
    <property type="match status" value="1"/>
</dbReference>
<dbReference type="GO" id="GO:0004072">
    <property type="term" value="F:aspartate kinase activity"/>
    <property type="evidence" value="ECO:0007669"/>
    <property type="project" value="UniProtKB-EC"/>
</dbReference>
<evidence type="ECO:0000256" key="8">
    <source>
        <dbReference type="ARBA" id="ARBA00010046"/>
    </source>
</evidence>
<feature type="domain" description="Aspartate/homoserine dehydrogenase NAD-binding" evidence="31">
    <location>
        <begin position="457"/>
        <end position="589"/>
    </location>
</feature>
<comment type="pathway">
    <text evidence="6 27">Amino-acid biosynthesis; L-threonine biosynthesis; L-threonine from L-aspartate: step 1/5.</text>
</comment>
<keyword evidence="16 27" id="KW-0067">ATP-binding</keyword>
<keyword evidence="14 27" id="KW-0547">Nucleotide-binding</keyword>
<evidence type="ECO:0000259" key="29">
    <source>
        <dbReference type="Pfam" id="PF00696"/>
    </source>
</evidence>
<evidence type="ECO:0000256" key="9">
    <source>
        <dbReference type="ARBA" id="ARBA00011881"/>
    </source>
</evidence>
<dbReference type="InterPro" id="IPR005106">
    <property type="entry name" value="Asp/hSer_DH_NAD-bd"/>
</dbReference>
<evidence type="ECO:0000256" key="7">
    <source>
        <dbReference type="ARBA" id="ARBA00007952"/>
    </source>
</evidence>
<dbReference type="PIRSF" id="PIRSF000727">
    <property type="entry name" value="ThrA"/>
    <property type="match status" value="1"/>
</dbReference>
<dbReference type="PANTHER" id="PTHR43070:SF5">
    <property type="entry name" value="HOMOSERINE DEHYDROGENASE"/>
    <property type="match status" value="1"/>
</dbReference>
<dbReference type="Pfam" id="PF00742">
    <property type="entry name" value="Homoserine_dh"/>
    <property type="match status" value="1"/>
</dbReference>
<comment type="similarity">
    <text evidence="8 27">In the N-terminal section; belongs to the aspartokinase family.</text>
</comment>
<keyword evidence="20" id="KW-0915">Sodium</keyword>
<evidence type="ECO:0000256" key="11">
    <source>
        <dbReference type="ARBA" id="ARBA00022679"/>
    </source>
</evidence>
<dbReference type="InterPro" id="IPR001342">
    <property type="entry name" value="HDH_cat"/>
</dbReference>
<keyword evidence="22" id="KW-0511">Multifunctional enzyme</keyword>
<dbReference type="EMBL" id="CP136600">
    <property type="protein sequence ID" value="WOH36205.1"/>
    <property type="molecule type" value="Genomic_DNA"/>
</dbReference>
<evidence type="ECO:0000256" key="24">
    <source>
        <dbReference type="ARBA" id="ARBA00048561"/>
    </source>
</evidence>
<dbReference type="Gene3D" id="3.40.1160.10">
    <property type="entry name" value="Acetylglutamate kinase-like"/>
    <property type="match status" value="1"/>
</dbReference>
<evidence type="ECO:0000256" key="22">
    <source>
        <dbReference type="ARBA" id="ARBA00023268"/>
    </source>
</evidence>
<evidence type="ECO:0000259" key="31">
    <source>
        <dbReference type="Pfam" id="PF03447"/>
    </source>
</evidence>
<evidence type="ECO:0000256" key="27">
    <source>
        <dbReference type="PIRNR" id="PIRNR000727"/>
    </source>
</evidence>
<keyword evidence="17 27" id="KW-0521">NADP</keyword>
<dbReference type="InterPro" id="IPR049638">
    <property type="entry name" value="AK-HD"/>
</dbReference>
<evidence type="ECO:0000256" key="20">
    <source>
        <dbReference type="ARBA" id="ARBA00023053"/>
    </source>
</evidence>
<dbReference type="PROSITE" id="PS00324">
    <property type="entry name" value="ASPARTOKINASE"/>
    <property type="match status" value="1"/>
</dbReference>
<reference evidence="32 33" key="1">
    <citation type="submission" date="2023-09" db="EMBL/GenBank/DDBJ databases">
        <authorList>
            <person name="Qi X."/>
        </authorList>
    </citation>
    <scope>NUCLEOTIDE SEQUENCE [LARGE SCALE GENOMIC DNA]</scope>
    <source>
        <strain evidence="32 33">S1-1</strain>
    </source>
</reference>
<evidence type="ECO:0000313" key="33">
    <source>
        <dbReference type="Proteomes" id="UP001301442"/>
    </source>
</evidence>
<dbReference type="Proteomes" id="UP001301442">
    <property type="component" value="Chromosome"/>
</dbReference>
<evidence type="ECO:0000256" key="23">
    <source>
        <dbReference type="ARBA" id="ARBA00044938"/>
    </source>
</evidence>
<dbReference type="InterPro" id="IPR011147">
    <property type="entry name" value="Bifunc_Aspkin/hSer_DH"/>
</dbReference>
<dbReference type="EC" id="1.1.1.3" evidence="27"/>